<evidence type="ECO:0000256" key="1">
    <source>
        <dbReference type="ARBA" id="ARBA00023015"/>
    </source>
</evidence>
<dbReference type="Proteomes" id="UP000473885">
    <property type="component" value="Unassembled WGS sequence"/>
</dbReference>
<proteinExistence type="predicted"/>
<accession>A0A6M0RDV2</accession>
<feature type="domain" description="RNA polymerase sigma-70" evidence="5">
    <location>
        <begin position="69"/>
        <end position="82"/>
    </location>
</feature>
<dbReference type="Pfam" id="PF04545">
    <property type="entry name" value="Sigma70_r4"/>
    <property type="match status" value="1"/>
</dbReference>
<dbReference type="CDD" id="cd06171">
    <property type="entry name" value="Sigma70_r4"/>
    <property type="match status" value="1"/>
</dbReference>
<dbReference type="PRINTS" id="PR00046">
    <property type="entry name" value="SIGMA70FCT"/>
</dbReference>
<evidence type="ECO:0000313" key="7">
    <source>
        <dbReference type="Proteomes" id="UP000473885"/>
    </source>
</evidence>
<dbReference type="GO" id="GO:0003677">
    <property type="term" value="F:DNA binding"/>
    <property type="evidence" value="ECO:0007669"/>
    <property type="project" value="UniProtKB-KW"/>
</dbReference>
<dbReference type="InterPro" id="IPR014284">
    <property type="entry name" value="RNA_pol_sigma-70_dom"/>
</dbReference>
<evidence type="ECO:0000256" key="3">
    <source>
        <dbReference type="ARBA" id="ARBA00023125"/>
    </source>
</evidence>
<name>A0A6M0RDV2_9CLOT</name>
<comment type="caution">
    <text evidence="6">The sequence shown here is derived from an EMBL/GenBank/DDBJ whole genome shotgun (WGS) entry which is preliminary data.</text>
</comment>
<dbReference type="InterPro" id="IPR007627">
    <property type="entry name" value="RNA_pol_sigma70_r2"/>
</dbReference>
<dbReference type="GO" id="GO:0016987">
    <property type="term" value="F:sigma factor activity"/>
    <property type="evidence" value="ECO:0007669"/>
    <property type="project" value="UniProtKB-KW"/>
</dbReference>
<dbReference type="AlphaFoldDB" id="A0A6M0RDV2"/>
<gene>
    <name evidence="6" type="ORF">FDF74_11465</name>
</gene>
<sequence>MSLQRGYKKYIIVSKEVFRGDVNIDNIELIKLSKQGDRNAFNMVVENNLGLVQKCAKRHIGRQGYELEDIFQIGCVGLVKAVNKFDTSYNVKLSTYAMPMIEGEIKRFFRDKAGAVKVSRSIKDVYYKLYRATEKLKNEINREPTIEELSEHTGYTKEEIEECNNALSNLISLNTTISDSDSKDLTLEDKLQDDFNLEETVEKNLEIQKLRNNISKLEPLERKVIELRLEEKTQVQTATILGISQVQVSRKEKKAIEKLKKMYKKGDNDMSNKEIAFKMFEKGIDNKFIAKELGLNKRTVETYRSYYNRENKVAVNPAPVKEKKEELIAPVPVPKIETPKKKTNLLKPVVLEGGSIRYEIQDDHIKMTTPEGTIAIKKYSLNTLIQELQELSNAIRR</sequence>
<keyword evidence="7" id="KW-1185">Reference proteome</keyword>
<evidence type="ECO:0000256" key="2">
    <source>
        <dbReference type="ARBA" id="ARBA00023082"/>
    </source>
</evidence>
<dbReference type="InterPro" id="IPR013324">
    <property type="entry name" value="RNA_pol_sigma_r3/r4-like"/>
</dbReference>
<evidence type="ECO:0000256" key="4">
    <source>
        <dbReference type="ARBA" id="ARBA00023163"/>
    </source>
</evidence>
<keyword evidence="1" id="KW-0805">Transcription regulation</keyword>
<evidence type="ECO:0000313" key="6">
    <source>
        <dbReference type="EMBL" id="NEZ47799.1"/>
    </source>
</evidence>
<dbReference type="NCBIfam" id="TIGR02937">
    <property type="entry name" value="sigma70-ECF"/>
    <property type="match status" value="1"/>
</dbReference>
<dbReference type="InterPro" id="IPR050239">
    <property type="entry name" value="Sigma-70_RNA_pol_init_factors"/>
</dbReference>
<protein>
    <submittedName>
        <fullName evidence="6">Sigma-70 family RNA polymerase sigma factor</fullName>
    </submittedName>
</protein>
<dbReference type="InterPro" id="IPR036388">
    <property type="entry name" value="WH-like_DNA-bd_sf"/>
</dbReference>
<dbReference type="PROSITE" id="PS00715">
    <property type="entry name" value="SIGMA70_1"/>
    <property type="match status" value="1"/>
</dbReference>
<dbReference type="SUPFAM" id="SSF88659">
    <property type="entry name" value="Sigma3 and sigma4 domains of RNA polymerase sigma factors"/>
    <property type="match status" value="2"/>
</dbReference>
<dbReference type="EMBL" id="SXDP01000013">
    <property type="protein sequence ID" value="NEZ47799.1"/>
    <property type="molecule type" value="Genomic_DNA"/>
</dbReference>
<keyword evidence="3" id="KW-0238">DNA-binding</keyword>
<dbReference type="Gene3D" id="1.10.10.10">
    <property type="entry name" value="Winged helix-like DNA-binding domain superfamily/Winged helix DNA-binding domain"/>
    <property type="match status" value="2"/>
</dbReference>
<keyword evidence="2" id="KW-0731">Sigma factor</keyword>
<reference evidence="6 7" key="1">
    <citation type="submission" date="2019-04" db="EMBL/GenBank/DDBJ databases">
        <title>Genome sequencing of Clostridium botulinum Groups I-IV and Clostridium butyricum.</title>
        <authorList>
            <person name="Brunt J."/>
            <person name="Van Vliet A.H.M."/>
            <person name="Stringer S.C."/>
            <person name="Carter A.T."/>
            <person name="Peck M.W."/>
        </authorList>
    </citation>
    <scope>NUCLEOTIDE SEQUENCE [LARGE SCALE GENOMIC DNA]</scope>
    <source>
        <strain evidence="6 7">IFR 18/094</strain>
    </source>
</reference>
<dbReference type="Pfam" id="PF04539">
    <property type="entry name" value="Sigma70_r3"/>
    <property type="match status" value="1"/>
</dbReference>
<dbReference type="PANTHER" id="PTHR30603">
    <property type="entry name" value="RNA POLYMERASE SIGMA FACTOR RPO"/>
    <property type="match status" value="1"/>
</dbReference>
<dbReference type="Pfam" id="PF04542">
    <property type="entry name" value="Sigma70_r2"/>
    <property type="match status" value="1"/>
</dbReference>
<dbReference type="InterPro" id="IPR007630">
    <property type="entry name" value="RNA_pol_sigma70_r4"/>
</dbReference>
<organism evidence="6 7">
    <name type="scientific">Clostridium niameyense</name>
    <dbReference type="NCBI Taxonomy" id="1622073"/>
    <lineage>
        <taxon>Bacteria</taxon>
        <taxon>Bacillati</taxon>
        <taxon>Bacillota</taxon>
        <taxon>Clostridia</taxon>
        <taxon>Eubacteriales</taxon>
        <taxon>Clostridiaceae</taxon>
        <taxon>Clostridium</taxon>
    </lineage>
</organism>
<keyword evidence="4" id="KW-0804">Transcription</keyword>
<dbReference type="InterPro" id="IPR007624">
    <property type="entry name" value="RNA_pol_sigma70_r3"/>
</dbReference>
<dbReference type="PANTHER" id="PTHR30603:SF17">
    <property type="entry name" value="RNA POLYMERASE SIGMA-G FACTOR"/>
    <property type="match status" value="1"/>
</dbReference>
<dbReference type="SUPFAM" id="SSF88946">
    <property type="entry name" value="Sigma2 domain of RNA polymerase sigma factors"/>
    <property type="match status" value="1"/>
</dbReference>
<dbReference type="Gene3D" id="1.20.120.1810">
    <property type="match status" value="1"/>
</dbReference>
<dbReference type="GO" id="GO:0006352">
    <property type="term" value="P:DNA-templated transcription initiation"/>
    <property type="evidence" value="ECO:0007669"/>
    <property type="project" value="InterPro"/>
</dbReference>
<dbReference type="RefSeq" id="WP_163249689.1">
    <property type="nucleotide sequence ID" value="NZ_SXDP01000013.1"/>
</dbReference>
<dbReference type="InterPro" id="IPR000943">
    <property type="entry name" value="RNA_pol_sigma70"/>
</dbReference>
<dbReference type="InterPro" id="IPR013325">
    <property type="entry name" value="RNA_pol_sigma_r2"/>
</dbReference>
<evidence type="ECO:0000259" key="5">
    <source>
        <dbReference type="PROSITE" id="PS00715"/>
    </source>
</evidence>